<feature type="domain" description="CBM6" evidence="6">
    <location>
        <begin position="410"/>
        <end position="546"/>
    </location>
</feature>
<evidence type="ECO:0000256" key="5">
    <source>
        <dbReference type="SAM" id="SignalP"/>
    </source>
</evidence>
<comment type="catalytic activity">
    <reaction evidence="4">
        <text>Hydrolysis of terminal, non-reducing alpha-D-galactose residues in alpha-D-galactosides, including galactose oligosaccharides, galactomannans and galactolipids.</text>
        <dbReference type="EC" id="3.2.1.22"/>
    </reaction>
</comment>
<dbReference type="AlphaFoldDB" id="A0A9D9I822"/>
<sequence>MKRGGTVLLLILAVLPVFSPAGTSAREKTPLMGWSSWNAFRVNISDSTIMNQARMLTELGLRDCGYRYVNIDDGFFGYRDGNGTMVPHSTRFPSGLKPVVDYIHSCGLKAGIYTDAGTETCGSMYDGDINGKTGGMFGHDRQDIDLYFNKWDFDYIKIDYCGAQKLGLDEEQRYSEIYRNIHRYARKDSIRINICRWAFPGTWASGAGDSWRISGDIRQRWSSIASIIRKNLYLSAFASDGHFNDMDILVIGFADRTAPIGGETLTYTEEEAHFGMWCIMSSPLVLGCDLRYIPQAALDLISNPELISVNQDPLGLQAYVVQNNGTGYVLAKDLLEKRGNIRAVALYNPSDSACAFTVPLSAIEFNGKVRVRDMSRRTDLGKVKGCIRMTLPAHSARILKVEGKKRTDPVLYEAEWGYLPMFDDIGRAFPGIRHKENPAASGGMTVSRSGSGKENCIEWKDVYSSSGGSCIMEISYAAVQDSGNGSGGDIMVSINGREYTAPVRDDSSAGSMQKISLHVNLDKGYNTVRFWNDSKWLPDIDCFTIVPVK</sequence>
<accession>A0A9D9I822</accession>
<evidence type="ECO:0000256" key="2">
    <source>
        <dbReference type="ARBA" id="ARBA00022801"/>
    </source>
</evidence>
<feature type="chain" id="PRO_5039436047" description="Alpha-galactosidase" evidence="5">
    <location>
        <begin position="26"/>
        <end position="549"/>
    </location>
</feature>
<dbReference type="InterPro" id="IPR017853">
    <property type="entry name" value="GH"/>
</dbReference>
<dbReference type="EMBL" id="JADIMH010000039">
    <property type="protein sequence ID" value="MBO8467487.1"/>
    <property type="molecule type" value="Genomic_DNA"/>
</dbReference>
<evidence type="ECO:0000256" key="1">
    <source>
        <dbReference type="ARBA" id="ARBA00009743"/>
    </source>
</evidence>
<evidence type="ECO:0000313" key="8">
    <source>
        <dbReference type="Proteomes" id="UP000823660"/>
    </source>
</evidence>
<dbReference type="Proteomes" id="UP000823660">
    <property type="component" value="Unassembled WGS sequence"/>
</dbReference>
<dbReference type="Gene3D" id="2.60.40.1180">
    <property type="entry name" value="Golgi alpha-mannosidase II"/>
    <property type="match status" value="1"/>
</dbReference>
<dbReference type="GO" id="GO:0030246">
    <property type="term" value="F:carbohydrate binding"/>
    <property type="evidence" value="ECO:0007669"/>
    <property type="project" value="InterPro"/>
</dbReference>
<reference evidence="7" key="2">
    <citation type="journal article" date="2021" name="PeerJ">
        <title>Extensive microbial diversity within the chicken gut microbiome revealed by metagenomics and culture.</title>
        <authorList>
            <person name="Gilroy R."/>
            <person name="Ravi A."/>
            <person name="Getino M."/>
            <person name="Pursley I."/>
            <person name="Horton D.L."/>
            <person name="Alikhan N.F."/>
            <person name="Baker D."/>
            <person name="Gharbi K."/>
            <person name="Hall N."/>
            <person name="Watson M."/>
            <person name="Adriaenssens E.M."/>
            <person name="Foster-Nyarko E."/>
            <person name="Jarju S."/>
            <person name="Secka A."/>
            <person name="Antonio M."/>
            <person name="Oren A."/>
            <person name="Chaudhuri R.R."/>
            <person name="La Ragione R."/>
            <person name="Hildebrand F."/>
            <person name="Pallen M.J."/>
        </authorList>
    </citation>
    <scope>NUCLEOTIDE SEQUENCE</scope>
    <source>
        <strain evidence="7">B1-15692</strain>
    </source>
</reference>
<dbReference type="CDD" id="cd04081">
    <property type="entry name" value="CBM35_galactosidase-like"/>
    <property type="match status" value="1"/>
</dbReference>
<name>A0A9D9I822_9BACT</name>
<dbReference type="PRINTS" id="PR00740">
    <property type="entry name" value="GLHYDRLASE27"/>
</dbReference>
<dbReference type="InterPro" id="IPR005084">
    <property type="entry name" value="CBM6"/>
</dbReference>
<dbReference type="InterPro" id="IPR008979">
    <property type="entry name" value="Galactose-bd-like_sf"/>
</dbReference>
<dbReference type="Gene3D" id="2.60.120.260">
    <property type="entry name" value="Galactose-binding domain-like"/>
    <property type="match status" value="1"/>
</dbReference>
<dbReference type="EC" id="3.2.1.22" evidence="4"/>
<keyword evidence="3 4" id="KW-0326">Glycosidase</keyword>
<evidence type="ECO:0000259" key="6">
    <source>
        <dbReference type="PROSITE" id="PS51175"/>
    </source>
</evidence>
<evidence type="ECO:0000313" key="7">
    <source>
        <dbReference type="EMBL" id="MBO8467487.1"/>
    </source>
</evidence>
<dbReference type="Gene3D" id="3.20.20.70">
    <property type="entry name" value="Aldolase class I"/>
    <property type="match status" value="1"/>
</dbReference>
<proteinExistence type="inferred from homology"/>
<evidence type="ECO:0000256" key="4">
    <source>
        <dbReference type="RuleBase" id="RU361168"/>
    </source>
</evidence>
<comment type="caution">
    <text evidence="7">The sequence shown here is derived from an EMBL/GenBank/DDBJ whole genome shotgun (WGS) entry which is preliminary data.</text>
</comment>
<dbReference type="InterPro" id="IPR002241">
    <property type="entry name" value="Glyco_hydro_27"/>
</dbReference>
<dbReference type="Pfam" id="PF16499">
    <property type="entry name" value="Melibiase_2"/>
    <property type="match status" value="1"/>
</dbReference>
<keyword evidence="5" id="KW-0732">Signal</keyword>
<dbReference type="InterPro" id="IPR013780">
    <property type="entry name" value="Glyco_hydro_b"/>
</dbReference>
<dbReference type="PROSITE" id="PS51175">
    <property type="entry name" value="CBM6"/>
    <property type="match status" value="1"/>
</dbReference>
<keyword evidence="2 4" id="KW-0378">Hydrolase</keyword>
<organism evidence="7 8">
    <name type="scientific">Candidatus Cryptobacteroides faecipullorum</name>
    <dbReference type="NCBI Taxonomy" id="2840764"/>
    <lineage>
        <taxon>Bacteria</taxon>
        <taxon>Pseudomonadati</taxon>
        <taxon>Bacteroidota</taxon>
        <taxon>Bacteroidia</taxon>
        <taxon>Bacteroidales</taxon>
        <taxon>Candidatus Cryptobacteroides</taxon>
    </lineage>
</organism>
<comment type="similarity">
    <text evidence="1 4">Belongs to the glycosyl hydrolase 27 family.</text>
</comment>
<protein>
    <recommendedName>
        <fullName evidence="4">Alpha-galactosidase</fullName>
        <ecNumber evidence="4">3.2.1.22</ecNumber>
    </recommendedName>
    <alternativeName>
        <fullName evidence="4">Melibiase</fullName>
    </alternativeName>
</protein>
<dbReference type="GO" id="GO:0005975">
    <property type="term" value="P:carbohydrate metabolic process"/>
    <property type="evidence" value="ECO:0007669"/>
    <property type="project" value="InterPro"/>
</dbReference>
<dbReference type="SUPFAM" id="SSF51011">
    <property type="entry name" value="Glycosyl hydrolase domain"/>
    <property type="match status" value="1"/>
</dbReference>
<dbReference type="SUPFAM" id="SSF51445">
    <property type="entry name" value="(Trans)glycosidases"/>
    <property type="match status" value="1"/>
</dbReference>
<dbReference type="PANTHER" id="PTHR11452">
    <property type="entry name" value="ALPHA-GALACTOSIDASE/ALPHA-N-ACETYLGALACTOSAMINIDASE"/>
    <property type="match status" value="1"/>
</dbReference>
<dbReference type="CDD" id="cd14792">
    <property type="entry name" value="GH27"/>
    <property type="match status" value="1"/>
</dbReference>
<dbReference type="GO" id="GO:0004557">
    <property type="term" value="F:alpha-galactosidase activity"/>
    <property type="evidence" value="ECO:0007669"/>
    <property type="project" value="UniProtKB-EC"/>
</dbReference>
<keyword evidence="4" id="KW-1015">Disulfide bond</keyword>
<dbReference type="SUPFAM" id="SSF49785">
    <property type="entry name" value="Galactose-binding domain-like"/>
    <property type="match status" value="1"/>
</dbReference>
<dbReference type="PANTHER" id="PTHR11452:SF75">
    <property type="entry name" value="ALPHA-GALACTOSIDASE MEL1"/>
    <property type="match status" value="1"/>
</dbReference>
<feature type="signal peptide" evidence="5">
    <location>
        <begin position="1"/>
        <end position="25"/>
    </location>
</feature>
<evidence type="ECO:0000256" key="3">
    <source>
        <dbReference type="ARBA" id="ARBA00023295"/>
    </source>
</evidence>
<gene>
    <name evidence="7" type="ORF">IAB99_06965</name>
</gene>
<dbReference type="InterPro" id="IPR013785">
    <property type="entry name" value="Aldolase_TIM"/>
</dbReference>
<reference evidence="7" key="1">
    <citation type="submission" date="2020-10" db="EMBL/GenBank/DDBJ databases">
        <authorList>
            <person name="Gilroy R."/>
        </authorList>
    </citation>
    <scope>NUCLEOTIDE SEQUENCE</scope>
    <source>
        <strain evidence="7">B1-15692</strain>
    </source>
</reference>